<keyword evidence="1" id="KW-0808">Transferase</keyword>
<dbReference type="InterPro" id="IPR043502">
    <property type="entry name" value="DNA/RNA_pol_sf"/>
</dbReference>
<feature type="domain" description="Reverse transcriptase Ty1/copia-type" evidence="8">
    <location>
        <begin position="28"/>
        <end position="200"/>
    </location>
</feature>
<dbReference type="GO" id="GO:0004519">
    <property type="term" value="F:endonuclease activity"/>
    <property type="evidence" value="ECO:0007669"/>
    <property type="project" value="UniProtKB-KW"/>
</dbReference>
<reference evidence="10" key="1">
    <citation type="journal article" date="2019" name="Sci. Rep.">
        <title>Draft genome of Tanacetum cinerariifolium, the natural source of mosquito coil.</title>
        <authorList>
            <person name="Yamashiro T."/>
            <person name="Shiraishi A."/>
            <person name="Satake H."/>
            <person name="Nakayama K."/>
        </authorList>
    </citation>
    <scope>NUCLEOTIDE SEQUENCE</scope>
</reference>
<dbReference type="GO" id="GO:0003964">
    <property type="term" value="F:RNA-directed DNA polymerase activity"/>
    <property type="evidence" value="ECO:0007669"/>
    <property type="project" value="UniProtKB-KW"/>
</dbReference>
<evidence type="ECO:0000313" key="10">
    <source>
        <dbReference type="EMBL" id="GEU81996.1"/>
    </source>
</evidence>
<keyword evidence="2" id="KW-0548">Nucleotidyltransferase</keyword>
<accession>A0A6L2N6Z2</accession>
<comment type="caution">
    <text evidence="10">The sequence shown here is derived from an EMBL/GenBank/DDBJ whole genome shotgun (WGS) entry which is preliminary data.</text>
</comment>
<dbReference type="InterPro" id="IPR041373">
    <property type="entry name" value="RT_RNaseH"/>
</dbReference>
<dbReference type="InterPro" id="IPR043128">
    <property type="entry name" value="Rev_trsase/Diguanyl_cyclase"/>
</dbReference>
<feature type="region of interest" description="Disordered" evidence="7">
    <location>
        <begin position="236"/>
        <end position="312"/>
    </location>
</feature>
<dbReference type="PANTHER" id="PTHR48475:SF2">
    <property type="entry name" value="RIBONUCLEASE H"/>
    <property type="match status" value="1"/>
</dbReference>
<evidence type="ECO:0000256" key="7">
    <source>
        <dbReference type="SAM" id="MobiDB-lite"/>
    </source>
</evidence>
<feature type="domain" description="Reverse transcriptase RNase H-like" evidence="9">
    <location>
        <begin position="686"/>
        <end position="787"/>
    </location>
</feature>
<dbReference type="Gene3D" id="3.30.70.270">
    <property type="match status" value="1"/>
</dbReference>
<dbReference type="Pfam" id="PF17917">
    <property type="entry name" value="RT_RNaseH"/>
    <property type="match status" value="1"/>
</dbReference>
<evidence type="ECO:0000256" key="2">
    <source>
        <dbReference type="ARBA" id="ARBA00022695"/>
    </source>
</evidence>
<dbReference type="PANTHER" id="PTHR48475">
    <property type="entry name" value="RIBONUCLEASE H"/>
    <property type="match status" value="1"/>
</dbReference>
<gene>
    <name evidence="10" type="ORF">Tci_053974</name>
</gene>
<keyword evidence="4" id="KW-0255">Endonuclease</keyword>
<keyword evidence="5" id="KW-0378">Hydrolase</keyword>
<dbReference type="InterPro" id="IPR013103">
    <property type="entry name" value="RVT_2"/>
</dbReference>
<evidence type="ECO:0000256" key="1">
    <source>
        <dbReference type="ARBA" id="ARBA00022679"/>
    </source>
</evidence>
<evidence type="ECO:0000256" key="6">
    <source>
        <dbReference type="ARBA" id="ARBA00022918"/>
    </source>
</evidence>
<dbReference type="SUPFAM" id="SSF56672">
    <property type="entry name" value="DNA/RNA polymerases"/>
    <property type="match status" value="1"/>
</dbReference>
<evidence type="ECO:0000259" key="8">
    <source>
        <dbReference type="Pfam" id="PF07727"/>
    </source>
</evidence>
<name>A0A6L2N6Z2_TANCI</name>
<feature type="compositionally biased region" description="Polar residues" evidence="7">
    <location>
        <begin position="287"/>
        <end position="311"/>
    </location>
</feature>
<evidence type="ECO:0000259" key="9">
    <source>
        <dbReference type="Pfam" id="PF17917"/>
    </source>
</evidence>
<sequence length="837" mass="95642">MTISWDLPKQILAAQIKALKLENLKKEDVGDLPFGKKAIGTKWVYRNKKDERGVVVRNKVRLVSQGHRQEEGIDYDEIFAHVVRIEAIRIFLAFASYMGFIVYQMNVKSAFLYGTIDEEVYVTQPLRFVDPKFPNKFYKVVKALYRLHQSLRAWYATLSTFLERSGYKRGAIDKTLFIKQDKKDIMLVRVYVDDIILAQQRSLGGMVTGKVNSGGVRLDEKIGFIREVCDLAGQQKTQITERKKQETSSEATSHVPINVKEKSKENGMQLTARAANSLLKPKRPTSRKISTTKAGTGSKSQRNKGQPTWKTYPSHGYKYIKDPIEIHHIKQREGESTKTFMERFKAESLHVNGAPKCMRISGFMHGITNLDLIKRLNENIPKSVDEMMSVTTAFLRREVTVANQSQKASQAWKHHEASHKPSFDKRLDFKNWHKSSKRHDRFRFLTKTLKEILAMETVKFKVPPSMTGPAKKQNKNNSCEFHRDKGYITDECIHLRKQIEEAVSDGQENPIVNEAKVEGHLIYCMYVDGGVCLRSIIRALLQYGPSKSQKPNDSSYNATLRSNISVACGLSFLKKIDRKLEVYVDDLVGKSHTEQEILKDYEETFQTLRKINMKLNLKKCTFGMEEGTSLGHVVNKKGIKACPDKDEVVTKLQSPRILKEVQSLNEKLASLHRFLSKAANGNRTRPKEELIIYLCAASDAVSVVLLTKRDSQKMSVYFVSRALQASKISYSSMEKLVLALEHALRMLRRYLQAHSIAVITDQPIKQILSRHENVRRMLKRKFKLDAFDITYKPRTSIRGQVLANFIAKRPDEDGSLVEVQVKEAVPDPWTLFTDGSS</sequence>
<keyword evidence="6" id="KW-0695">RNA-directed DNA polymerase</keyword>
<evidence type="ECO:0000256" key="4">
    <source>
        <dbReference type="ARBA" id="ARBA00022759"/>
    </source>
</evidence>
<proteinExistence type="predicted"/>
<evidence type="ECO:0000256" key="3">
    <source>
        <dbReference type="ARBA" id="ARBA00022722"/>
    </source>
</evidence>
<protein>
    <submittedName>
        <fullName evidence="10">Putative ribonuclease H-like domain-containing protein</fullName>
    </submittedName>
</protein>
<evidence type="ECO:0000256" key="5">
    <source>
        <dbReference type="ARBA" id="ARBA00022801"/>
    </source>
</evidence>
<dbReference type="EMBL" id="BKCJ010008394">
    <property type="protein sequence ID" value="GEU81996.1"/>
    <property type="molecule type" value="Genomic_DNA"/>
</dbReference>
<dbReference type="GO" id="GO:0016787">
    <property type="term" value="F:hydrolase activity"/>
    <property type="evidence" value="ECO:0007669"/>
    <property type="project" value="UniProtKB-KW"/>
</dbReference>
<dbReference type="Pfam" id="PF07727">
    <property type="entry name" value="RVT_2"/>
    <property type="match status" value="1"/>
</dbReference>
<keyword evidence="3" id="KW-0540">Nuclease</keyword>
<dbReference type="AlphaFoldDB" id="A0A6L2N6Z2"/>
<organism evidence="10">
    <name type="scientific">Tanacetum cinerariifolium</name>
    <name type="common">Dalmatian daisy</name>
    <name type="synonym">Chrysanthemum cinerariifolium</name>
    <dbReference type="NCBI Taxonomy" id="118510"/>
    <lineage>
        <taxon>Eukaryota</taxon>
        <taxon>Viridiplantae</taxon>
        <taxon>Streptophyta</taxon>
        <taxon>Embryophyta</taxon>
        <taxon>Tracheophyta</taxon>
        <taxon>Spermatophyta</taxon>
        <taxon>Magnoliopsida</taxon>
        <taxon>eudicotyledons</taxon>
        <taxon>Gunneridae</taxon>
        <taxon>Pentapetalae</taxon>
        <taxon>asterids</taxon>
        <taxon>campanulids</taxon>
        <taxon>Asterales</taxon>
        <taxon>Asteraceae</taxon>
        <taxon>Asteroideae</taxon>
        <taxon>Anthemideae</taxon>
        <taxon>Anthemidinae</taxon>
        <taxon>Tanacetum</taxon>
    </lineage>
</organism>